<dbReference type="GO" id="GO:0003676">
    <property type="term" value="F:nucleic acid binding"/>
    <property type="evidence" value="ECO:0007669"/>
    <property type="project" value="InterPro"/>
</dbReference>
<organism evidence="2 3">
    <name type="scientific">Punica granatum</name>
    <name type="common">Pomegranate</name>
    <dbReference type="NCBI Taxonomy" id="22663"/>
    <lineage>
        <taxon>Eukaryota</taxon>
        <taxon>Viridiplantae</taxon>
        <taxon>Streptophyta</taxon>
        <taxon>Embryophyta</taxon>
        <taxon>Tracheophyta</taxon>
        <taxon>Spermatophyta</taxon>
        <taxon>Magnoliopsida</taxon>
        <taxon>eudicotyledons</taxon>
        <taxon>Gunneridae</taxon>
        <taxon>Pentapetalae</taxon>
        <taxon>rosids</taxon>
        <taxon>malvids</taxon>
        <taxon>Myrtales</taxon>
        <taxon>Lythraceae</taxon>
        <taxon>Punica</taxon>
    </lineage>
</organism>
<keyword evidence="3" id="KW-1185">Reference proteome</keyword>
<evidence type="ECO:0000259" key="1">
    <source>
        <dbReference type="Pfam" id="PF00078"/>
    </source>
</evidence>
<dbReference type="SUPFAM" id="SSF56672">
    <property type="entry name" value="DNA/RNA polymerases"/>
    <property type="match status" value="1"/>
</dbReference>
<dbReference type="Gene3D" id="3.30.70.270">
    <property type="match status" value="1"/>
</dbReference>
<dbReference type="Proteomes" id="UP000233551">
    <property type="component" value="Unassembled WGS sequence"/>
</dbReference>
<feature type="domain" description="Reverse transcriptase" evidence="1">
    <location>
        <begin position="1"/>
        <end position="71"/>
    </location>
</feature>
<dbReference type="InterPro" id="IPR036397">
    <property type="entry name" value="RNaseH_sf"/>
</dbReference>
<accession>A0A2I0J8G2</accession>
<gene>
    <name evidence="2" type="ORF">CRG98_027440</name>
</gene>
<dbReference type="GO" id="GO:0004523">
    <property type="term" value="F:RNA-DNA hybrid ribonuclease activity"/>
    <property type="evidence" value="ECO:0007669"/>
    <property type="project" value="InterPro"/>
</dbReference>
<dbReference type="Pfam" id="PF00078">
    <property type="entry name" value="RVT_1"/>
    <property type="match status" value="1"/>
</dbReference>
<dbReference type="PANTHER" id="PTHR24559:SF444">
    <property type="entry name" value="REVERSE TRANSCRIPTASE DOMAIN-CONTAINING PROTEIN"/>
    <property type="match status" value="1"/>
</dbReference>
<protein>
    <recommendedName>
        <fullName evidence="1">Reverse transcriptase domain-containing protein</fullName>
    </recommendedName>
</protein>
<evidence type="ECO:0000313" key="3">
    <source>
        <dbReference type="Proteomes" id="UP000233551"/>
    </source>
</evidence>
<comment type="caution">
    <text evidence="2">The sequence shown here is derived from an EMBL/GenBank/DDBJ whole genome shotgun (WGS) entry which is preliminary data.</text>
</comment>
<reference evidence="2 3" key="1">
    <citation type="submission" date="2017-11" db="EMBL/GenBank/DDBJ databases">
        <title>De-novo sequencing of pomegranate (Punica granatum L.) genome.</title>
        <authorList>
            <person name="Akparov Z."/>
            <person name="Amiraslanov A."/>
            <person name="Hajiyeva S."/>
            <person name="Abbasov M."/>
            <person name="Kaur K."/>
            <person name="Hamwieh A."/>
            <person name="Solovyev V."/>
            <person name="Salamov A."/>
            <person name="Braich B."/>
            <person name="Kosarev P."/>
            <person name="Mahmoud A."/>
            <person name="Hajiyev E."/>
            <person name="Babayeva S."/>
            <person name="Izzatullayeva V."/>
            <person name="Mammadov A."/>
            <person name="Mammadov A."/>
            <person name="Sharifova S."/>
            <person name="Ojaghi J."/>
            <person name="Eynullazada K."/>
            <person name="Bayramov B."/>
            <person name="Abdulazimova A."/>
            <person name="Shahmuradov I."/>
        </authorList>
    </citation>
    <scope>NUCLEOTIDE SEQUENCE [LARGE SCALE GENOMIC DNA]</scope>
    <source>
        <strain evidence="3">cv. AG2017</strain>
        <tissue evidence="2">Leaf</tissue>
    </source>
</reference>
<proteinExistence type="predicted"/>
<dbReference type="InterPro" id="IPR043502">
    <property type="entry name" value="DNA/RNA_pol_sf"/>
</dbReference>
<dbReference type="STRING" id="22663.A0A2I0J8G2"/>
<dbReference type="InterPro" id="IPR053134">
    <property type="entry name" value="RNA-dir_DNA_polymerase"/>
</dbReference>
<evidence type="ECO:0000313" key="2">
    <source>
        <dbReference type="EMBL" id="PKI52170.1"/>
    </source>
</evidence>
<dbReference type="AlphaFoldDB" id="A0A2I0J8G2"/>
<dbReference type="InterPro" id="IPR000477">
    <property type="entry name" value="RT_dom"/>
</dbReference>
<dbReference type="Gene3D" id="3.30.420.10">
    <property type="entry name" value="Ribonuclease H-like superfamily/Ribonuclease H"/>
    <property type="match status" value="1"/>
</dbReference>
<sequence>MPLGLKNARATYQRLVNRMFMKQLGKNVEAYVDDMIVKSHLAAWHHTNLEETFATLRRHQLKLNHEKLVVQQVSNQCEAKEDRMSRYVDKAIALLSGFPKVVMEQVPCEENTMVDSLSKLATEDLEAKGVYFVELLRKEESHSRGIIMNVEEEKCWMTPIKEYPEKAILPSNPLEAKRL</sequence>
<name>A0A2I0J8G2_PUNGR</name>
<dbReference type="PANTHER" id="PTHR24559">
    <property type="entry name" value="TRANSPOSON TY3-I GAG-POL POLYPROTEIN"/>
    <property type="match status" value="1"/>
</dbReference>
<dbReference type="EMBL" id="PGOL01001968">
    <property type="protein sequence ID" value="PKI52170.1"/>
    <property type="molecule type" value="Genomic_DNA"/>
</dbReference>
<dbReference type="InterPro" id="IPR043128">
    <property type="entry name" value="Rev_trsase/Diguanyl_cyclase"/>
</dbReference>